<proteinExistence type="predicted"/>
<name>A0A6A5T469_9PLEO</name>
<gene>
    <name evidence="1" type="ORF">EJ02DRAFT_450597</name>
</gene>
<accession>A0A6A5T469</accession>
<protein>
    <submittedName>
        <fullName evidence="1">Uncharacterized protein</fullName>
    </submittedName>
</protein>
<sequence length="65" mass="7205">MYLIFSVYLPSALYLGKLSARDCSAFHKDSKNGQLTPLNGSISYAIRLLQLVIIARQQTSLELSS</sequence>
<evidence type="ECO:0000313" key="2">
    <source>
        <dbReference type="Proteomes" id="UP000800038"/>
    </source>
</evidence>
<organism evidence="1 2">
    <name type="scientific">Clathrospora elynae</name>
    <dbReference type="NCBI Taxonomy" id="706981"/>
    <lineage>
        <taxon>Eukaryota</taxon>
        <taxon>Fungi</taxon>
        <taxon>Dikarya</taxon>
        <taxon>Ascomycota</taxon>
        <taxon>Pezizomycotina</taxon>
        <taxon>Dothideomycetes</taxon>
        <taxon>Pleosporomycetidae</taxon>
        <taxon>Pleosporales</taxon>
        <taxon>Diademaceae</taxon>
        <taxon>Clathrospora</taxon>
    </lineage>
</organism>
<evidence type="ECO:0000313" key="1">
    <source>
        <dbReference type="EMBL" id="KAF1946509.1"/>
    </source>
</evidence>
<dbReference type="Proteomes" id="UP000800038">
    <property type="component" value="Unassembled WGS sequence"/>
</dbReference>
<reference evidence="1" key="1">
    <citation type="journal article" date="2020" name="Stud. Mycol.">
        <title>101 Dothideomycetes genomes: a test case for predicting lifestyles and emergence of pathogens.</title>
        <authorList>
            <person name="Haridas S."/>
            <person name="Albert R."/>
            <person name="Binder M."/>
            <person name="Bloem J."/>
            <person name="Labutti K."/>
            <person name="Salamov A."/>
            <person name="Andreopoulos B."/>
            <person name="Baker S."/>
            <person name="Barry K."/>
            <person name="Bills G."/>
            <person name="Bluhm B."/>
            <person name="Cannon C."/>
            <person name="Castanera R."/>
            <person name="Culley D."/>
            <person name="Daum C."/>
            <person name="Ezra D."/>
            <person name="Gonzalez J."/>
            <person name="Henrissat B."/>
            <person name="Kuo A."/>
            <person name="Liang C."/>
            <person name="Lipzen A."/>
            <person name="Lutzoni F."/>
            <person name="Magnuson J."/>
            <person name="Mondo S."/>
            <person name="Nolan M."/>
            <person name="Ohm R."/>
            <person name="Pangilinan J."/>
            <person name="Park H.-J."/>
            <person name="Ramirez L."/>
            <person name="Alfaro M."/>
            <person name="Sun H."/>
            <person name="Tritt A."/>
            <person name="Yoshinaga Y."/>
            <person name="Zwiers L.-H."/>
            <person name="Turgeon B."/>
            <person name="Goodwin S."/>
            <person name="Spatafora J."/>
            <person name="Crous P."/>
            <person name="Grigoriev I."/>
        </authorList>
    </citation>
    <scope>NUCLEOTIDE SEQUENCE</scope>
    <source>
        <strain evidence="1">CBS 161.51</strain>
    </source>
</reference>
<keyword evidence="2" id="KW-1185">Reference proteome</keyword>
<dbReference type="EMBL" id="ML976003">
    <property type="protein sequence ID" value="KAF1946509.1"/>
    <property type="molecule type" value="Genomic_DNA"/>
</dbReference>
<dbReference type="AlphaFoldDB" id="A0A6A5T469"/>